<dbReference type="OrthoDB" id="9788272at2"/>
<dbReference type="Pfam" id="PF00483">
    <property type="entry name" value="NTP_transferase"/>
    <property type="match status" value="1"/>
</dbReference>
<evidence type="ECO:0000313" key="5">
    <source>
        <dbReference type="EMBL" id="CDM25752.1"/>
    </source>
</evidence>
<feature type="domain" description="Nucleotidyl transferase" evidence="4">
    <location>
        <begin position="3"/>
        <end position="136"/>
    </location>
</feature>
<sequence length="282" mass="29611">MRAMILAAGRGERMRPLTDACPKPLLPVGGRPLIAWHLERLARAGIADILVNHAWLGERIEAALGDGRAYGVRLRYSAESPALETAGGIARALPFFQGRPFLVLNGDVWCDWDPARAARLAAAWPADRLAHLVLVDNPAHHPEGDFVLQADGLVAPRPDAGPGTGLDLRPDTGRNHPDGPGRTPAAAAPLPPTPAAAAPVLTFAGIGLYRPALFAGTDPDRPAPLAPLLRQAMAARAVDGERHAGRWVDVGTPARLAALDAALGGHAAGPGARPRAENRNRM</sequence>
<dbReference type="GO" id="GO:0008879">
    <property type="term" value="F:glucose-1-phosphate thymidylyltransferase activity"/>
    <property type="evidence" value="ECO:0007669"/>
    <property type="project" value="UniProtKB-EC"/>
</dbReference>
<keyword evidence="1 5" id="KW-0808">Transferase</keyword>
<evidence type="ECO:0000313" key="6">
    <source>
        <dbReference type="Proteomes" id="UP000019805"/>
    </source>
</evidence>
<keyword evidence="6" id="KW-1185">Reference proteome</keyword>
<dbReference type="PATRIC" id="fig|1437824.5.peg.3273"/>
<dbReference type="HOGENOM" id="CLU_029499_2_1_4"/>
<dbReference type="Proteomes" id="UP000019805">
    <property type="component" value="Chromosome"/>
</dbReference>
<evidence type="ECO:0000256" key="3">
    <source>
        <dbReference type="SAM" id="MobiDB-lite"/>
    </source>
</evidence>
<dbReference type="RefSeq" id="WP_043684631.1">
    <property type="nucleotide sequence ID" value="NZ_HG916765.1"/>
</dbReference>
<evidence type="ECO:0000256" key="2">
    <source>
        <dbReference type="ARBA" id="ARBA00022695"/>
    </source>
</evidence>
<evidence type="ECO:0000259" key="4">
    <source>
        <dbReference type="Pfam" id="PF00483"/>
    </source>
</evidence>
<reference evidence="5 6" key="1">
    <citation type="journal article" date="2014" name="BMC Microbiol.">
        <title>The oxygen-independent metabolism of cyclic monoterpenes in Castellaniella defragrans 65Phen.</title>
        <authorList>
            <person name="Petasch J."/>
            <person name="Disch E.M."/>
            <person name="Markert S."/>
            <person name="Becher D."/>
            <person name="Schweder T."/>
            <person name="Huttel B."/>
            <person name="Reinhardt R."/>
            <person name="Harder J."/>
        </authorList>
    </citation>
    <scope>NUCLEOTIDE SEQUENCE [LARGE SCALE GENOMIC DNA]</scope>
    <source>
        <strain evidence="5">65Phen</strain>
    </source>
</reference>
<dbReference type="Gene3D" id="3.90.550.10">
    <property type="entry name" value="Spore Coat Polysaccharide Biosynthesis Protein SpsA, Chain A"/>
    <property type="match status" value="1"/>
</dbReference>
<dbReference type="KEGG" id="cdn:BN940_16566"/>
<protein>
    <submittedName>
        <fullName evidence="5">Glucose-1-phosphate thymidylyltransferase</fullName>
        <ecNumber evidence="5">2.7.7.24</ecNumber>
    </submittedName>
</protein>
<dbReference type="PANTHER" id="PTHR43584:SF8">
    <property type="entry name" value="N-ACETYLMURAMATE ALPHA-1-PHOSPHATE URIDYLYLTRANSFERASE"/>
    <property type="match status" value="1"/>
</dbReference>
<dbReference type="AlphaFoldDB" id="W8X5M4"/>
<accession>W8X5M4</accession>
<dbReference type="PANTHER" id="PTHR43584">
    <property type="entry name" value="NUCLEOTIDYL TRANSFERASE"/>
    <property type="match status" value="1"/>
</dbReference>
<evidence type="ECO:0000256" key="1">
    <source>
        <dbReference type="ARBA" id="ARBA00022679"/>
    </source>
</evidence>
<gene>
    <name evidence="5" type="ORF">BN940_16566</name>
</gene>
<dbReference type="SUPFAM" id="SSF53448">
    <property type="entry name" value="Nucleotide-diphospho-sugar transferases"/>
    <property type="match status" value="1"/>
</dbReference>
<dbReference type="CDD" id="cd06422">
    <property type="entry name" value="NTP_transferase_like_1"/>
    <property type="match status" value="1"/>
</dbReference>
<name>W8X5M4_CASD6</name>
<dbReference type="InterPro" id="IPR029044">
    <property type="entry name" value="Nucleotide-diphossugar_trans"/>
</dbReference>
<dbReference type="eggNOG" id="COG1208">
    <property type="taxonomic scope" value="Bacteria"/>
</dbReference>
<dbReference type="InterPro" id="IPR050065">
    <property type="entry name" value="GlmU-like"/>
</dbReference>
<dbReference type="STRING" id="1437824.BN940_16566"/>
<organism evidence="5 6">
    <name type="scientific">Castellaniella defragrans (strain DSM 12143 / CCUG 39792 / 65Phen)</name>
    <name type="common">Alcaligenes defragrans</name>
    <dbReference type="NCBI Taxonomy" id="1437824"/>
    <lineage>
        <taxon>Bacteria</taxon>
        <taxon>Pseudomonadati</taxon>
        <taxon>Pseudomonadota</taxon>
        <taxon>Betaproteobacteria</taxon>
        <taxon>Burkholderiales</taxon>
        <taxon>Alcaligenaceae</taxon>
        <taxon>Castellaniella</taxon>
    </lineage>
</organism>
<dbReference type="EMBL" id="HG916765">
    <property type="protein sequence ID" value="CDM25752.1"/>
    <property type="molecule type" value="Genomic_DNA"/>
</dbReference>
<proteinExistence type="predicted"/>
<dbReference type="EC" id="2.7.7.24" evidence="5"/>
<dbReference type="InterPro" id="IPR005835">
    <property type="entry name" value="NTP_transferase_dom"/>
</dbReference>
<keyword evidence="2 5" id="KW-0548">Nucleotidyltransferase</keyword>
<feature type="region of interest" description="Disordered" evidence="3">
    <location>
        <begin position="158"/>
        <end position="193"/>
    </location>
</feature>
<feature type="compositionally biased region" description="Basic and acidic residues" evidence="3">
    <location>
        <begin position="168"/>
        <end position="179"/>
    </location>
</feature>